<evidence type="ECO:0000313" key="2">
    <source>
        <dbReference type="EMBL" id="KAG2573000.1"/>
    </source>
</evidence>
<protein>
    <submittedName>
        <fullName evidence="2">Uncharacterized protein</fullName>
    </submittedName>
</protein>
<reference evidence="2" key="1">
    <citation type="submission" date="2020-05" db="EMBL/GenBank/DDBJ databases">
        <title>WGS assembly of Panicum virgatum.</title>
        <authorList>
            <person name="Lovell J.T."/>
            <person name="Jenkins J."/>
            <person name="Shu S."/>
            <person name="Juenger T.E."/>
            <person name="Schmutz J."/>
        </authorList>
    </citation>
    <scope>NUCLEOTIDE SEQUENCE</scope>
    <source>
        <strain evidence="2">AP13</strain>
    </source>
</reference>
<dbReference type="EMBL" id="CM029049">
    <property type="protein sequence ID" value="KAG2573000.1"/>
    <property type="molecule type" value="Genomic_DNA"/>
</dbReference>
<keyword evidence="3" id="KW-1185">Reference proteome</keyword>
<evidence type="ECO:0000256" key="1">
    <source>
        <dbReference type="SAM" id="MobiDB-lite"/>
    </source>
</evidence>
<feature type="region of interest" description="Disordered" evidence="1">
    <location>
        <begin position="1"/>
        <end position="39"/>
    </location>
</feature>
<accession>A0A8T0QFZ9</accession>
<name>A0A8T0QFZ9_PANVG</name>
<evidence type="ECO:0000313" key="3">
    <source>
        <dbReference type="Proteomes" id="UP000823388"/>
    </source>
</evidence>
<sequence>MPNLPRRTHPCRPPWARGTWSSRPPASPPPPPRASVLSRRPRRPPGVVWLWHVQRDLFRRRGGGARRARRRALRHPILVPRGRPNVAVTVELRNGDVGWWGRNPCCRPSRPRTSRRRSPQQARPATLWRAHQRCLSARCSRNMVSYCSQVAFNSSERICSRFSTTNINFIWS</sequence>
<organism evidence="2 3">
    <name type="scientific">Panicum virgatum</name>
    <name type="common">Blackwell switchgrass</name>
    <dbReference type="NCBI Taxonomy" id="38727"/>
    <lineage>
        <taxon>Eukaryota</taxon>
        <taxon>Viridiplantae</taxon>
        <taxon>Streptophyta</taxon>
        <taxon>Embryophyta</taxon>
        <taxon>Tracheophyta</taxon>
        <taxon>Spermatophyta</taxon>
        <taxon>Magnoliopsida</taxon>
        <taxon>Liliopsida</taxon>
        <taxon>Poales</taxon>
        <taxon>Poaceae</taxon>
        <taxon>PACMAD clade</taxon>
        <taxon>Panicoideae</taxon>
        <taxon>Panicodae</taxon>
        <taxon>Paniceae</taxon>
        <taxon>Panicinae</taxon>
        <taxon>Panicum</taxon>
        <taxon>Panicum sect. Hiantes</taxon>
    </lineage>
</organism>
<dbReference type="Proteomes" id="UP000823388">
    <property type="component" value="Chromosome 7K"/>
</dbReference>
<feature type="compositionally biased region" description="Basic residues" evidence="1">
    <location>
        <begin position="1"/>
        <end position="10"/>
    </location>
</feature>
<gene>
    <name evidence="2" type="ORF">PVAP13_7KG218665</name>
</gene>
<dbReference type="AlphaFoldDB" id="A0A8T0QFZ9"/>
<comment type="caution">
    <text evidence="2">The sequence shown here is derived from an EMBL/GenBank/DDBJ whole genome shotgun (WGS) entry which is preliminary data.</text>
</comment>
<proteinExistence type="predicted"/>